<organism evidence="2 3">
    <name type="scientific">Rhodoferax fermentans</name>
    <dbReference type="NCBI Taxonomy" id="28066"/>
    <lineage>
        <taxon>Bacteria</taxon>
        <taxon>Pseudomonadati</taxon>
        <taxon>Pseudomonadota</taxon>
        <taxon>Betaproteobacteria</taxon>
        <taxon>Burkholderiales</taxon>
        <taxon>Comamonadaceae</taxon>
        <taxon>Rhodoferax</taxon>
    </lineage>
</organism>
<reference evidence="2 3" key="1">
    <citation type="submission" date="2017-01" db="EMBL/GenBank/DDBJ databases">
        <title>Genome sequencing of Rhodoferax fermentans JCM 7819.</title>
        <authorList>
            <person name="Kim Y.J."/>
            <person name="Farh M.E.-A."/>
            <person name="Yang D.-C."/>
        </authorList>
    </citation>
    <scope>NUCLEOTIDE SEQUENCE [LARGE SCALE GENOMIC DNA]</scope>
    <source>
        <strain evidence="2 3">JCM 7819</strain>
    </source>
</reference>
<sequence>MVEASVIAVLVATVLLMLWRWLGSRRWLVLALVWLVYAIYEVLMAKRVLCSGECNIRVDLLLLYPLLLGDTLWVAVSEARRALKRRREMSHDGARH</sequence>
<evidence type="ECO:0000256" key="1">
    <source>
        <dbReference type="SAM" id="Phobius"/>
    </source>
</evidence>
<proteinExistence type="predicted"/>
<keyword evidence="1" id="KW-0472">Membrane</keyword>
<dbReference type="STRING" id="28066.RF819_16130"/>
<name>A0A1T1AVP5_RHOFE</name>
<keyword evidence="1" id="KW-1133">Transmembrane helix</keyword>
<protein>
    <submittedName>
        <fullName evidence="2">Uncharacterized protein</fullName>
    </submittedName>
</protein>
<feature type="transmembrane region" description="Helical" evidence="1">
    <location>
        <begin position="61"/>
        <end position="79"/>
    </location>
</feature>
<feature type="transmembrane region" description="Helical" evidence="1">
    <location>
        <begin position="6"/>
        <end position="22"/>
    </location>
</feature>
<keyword evidence="3" id="KW-1185">Reference proteome</keyword>
<dbReference type="RefSeq" id="WP_078365911.1">
    <property type="nucleotide sequence ID" value="NZ_MTJN01000002.1"/>
</dbReference>
<dbReference type="EMBL" id="MTJN01000002">
    <property type="protein sequence ID" value="OOV08045.1"/>
    <property type="molecule type" value="Genomic_DNA"/>
</dbReference>
<comment type="caution">
    <text evidence="2">The sequence shown here is derived from an EMBL/GenBank/DDBJ whole genome shotgun (WGS) entry which is preliminary data.</text>
</comment>
<gene>
    <name evidence="2" type="ORF">RF819_16130</name>
</gene>
<accession>A0A1T1AVP5</accession>
<evidence type="ECO:0000313" key="2">
    <source>
        <dbReference type="EMBL" id="OOV08045.1"/>
    </source>
</evidence>
<evidence type="ECO:0000313" key="3">
    <source>
        <dbReference type="Proteomes" id="UP000190750"/>
    </source>
</evidence>
<dbReference type="Proteomes" id="UP000190750">
    <property type="component" value="Unassembled WGS sequence"/>
</dbReference>
<dbReference type="AlphaFoldDB" id="A0A1T1AVP5"/>
<keyword evidence="1" id="KW-0812">Transmembrane</keyword>
<feature type="transmembrane region" description="Helical" evidence="1">
    <location>
        <begin position="29"/>
        <end position="49"/>
    </location>
</feature>